<evidence type="ECO:0000256" key="11">
    <source>
        <dbReference type="ARBA" id="ARBA00023136"/>
    </source>
</evidence>
<dbReference type="PATRIC" id="fig|1229493.5.peg.4835"/>
<feature type="transmembrane region" description="Helical" evidence="13">
    <location>
        <begin position="260"/>
        <end position="279"/>
    </location>
</feature>
<comment type="similarity">
    <text evidence="13">Belongs to the NiCoT transporter (TC 2.A.52) family.</text>
</comment>
<comment type="function">
    <text evidence="1">Efflux system for nickel and cobalt.</text>
</comment>
<evidence type="ECO:0000256" key="10">
    <source>
        <dbReference type="ARBA" id="ARBA00023112"/>
    </source>
</evidence>
<evidence type="ECO:0000256" key="7">
    <source>
        <dbReference type="ARBA" id="ARBA00022692"/>
    </source>
</evidence>
<dbReference type="GO" id="GO:0005886">
    <property type="term" value="C:plasma membrane"/>
    <property type="evidence" value="ECO:0007669"/>
    <property type="project" value="UniProtKB-SubCell"/>
</dbReference>
<feature type="transmembrane region" description="Helical" evidence="13">
    <location>
        <begin position="213"/>
        <end position="239"/>
    </location>
</feature>
<keyword evidence="5" id="KW-1003">Cell membrane</keyword>
<comment type="caution">
    <text evidence="14">The sequence shown here is derived from an EMBL/GenBank/DDBJ whole genome shotgun (WGS) entry which is preliminary data.</text>
</comment>
<reference evidence="14 15" key="1">
    <citation type="submission" date="2014-07" db="EMBL/GenBank/DDBJ databases">
        <title>Unique and conserved regions in Vibrio harveyi and related species in comparison with the shrimp pathogen Vibrio harveyi CAIM 1792.</title>
        <authorList>
            <person name="Espinoza-Valles I."/>
            <person name="Vora G."/>
            <person name="Leekitcharoenphon P."/>
            <person name="Ussery D."/>
            <person name="Hoj L."/>
            <person name="Gomez-Gil B."/>
        </authorList>
    </citation>
    <scope>NUCLEOTIDE SEQUENCE [LARGE SCALE GENOMIC DNA]</scope>
    <source>
        <strain evidence="15">CAIM 1854 / LMG 25443</strain>
    </source>
</reference>
<evidence type="ECO:0000256" key="12">
    <source>
        <dbReference type="ARBA" id="ARBA00023285"/>
    </source>
</evidence>
<keyword evidence="12" id="KW-0170">Cobalt</keyword>
<evidence type="ECO:0000256" key="9">
    <source>
        <dbReference type="ARBA" id="ARBA00023065"/>
    </source>
</evidence>
<dbReference type="GO" id="GO:0006824">
    <property type="term" value="P:cobalt ion transport"/>
    <property type="evidence" value="ECO:0007669"/>
    <property type="project" value="UniProtKB-KW"/>
</dbReference>
<feature type="transmembrane region" description="Helical" evidence="13">
    <location>
        <begin position="139"/>
        <end position="155"/>
    </location>
</feature>
<evidence type="ECO:0000256" key="13">
    <source>
        <dbReference type="RuleBase" id="RU362101"/>
    </source>
</evidence>
<proteinExistence type="inferred from homology"/>
<dbReference type="GO" id="GO:0032025">
    <property type="term" value="P:response to cobalt ion"/>
    <property type="evidence" value="ECO:0007669"/>
    <property type="project" value="TreeGrafter"/>
</dbReference>
<feature type="transmembrane region" description="Helical" evidence="13">
    <location>
        <begin position="62"/>
        <end position="81"/>
    </location>
</feature>
<evidence type="ECO:0000256" key="5">
    <source>
        <dbReference type="ARBA" id="ARBA00022475"/>
    </source>
</evidence>
<comment type="subcellular location">
    <subcellularLocation>
        <location evidence="2 13">Cell membrane</location>
        <topology evidence="2 13">Multi-pass membrane protein</topology>
    </subcellularLocation>
</comment>
<keyword evidence="4 13" id="KW-0813">Transport</keyword>
<evidence type="ECO:0000256" key="8">
    <source>
        <dbReference type="ARBA" id="ARBA00022989"/>
    </source>
</evidence>
<evidence type="ECO:0000256" key="6">
    <source>
        <dbReference type="ARBA" id="ARBA00022596"/>
    </source>
</evidence>
<keyword evidence="7 13" id="KW-0812">Transmembrane</keyword>
<dbReference type="PANTHER" id="PTHR40659:SF1">
    <property type="entry name" value="NICKEL_COBALT EFFLUX SYSTEM RCNA"/>
    <property type="match status" value="1"/>
</dbReference>
<evidence type="ECO:0000256" key="4">
    <source>
        <dbReference type="ARBA" id="ARBA00022448"/>
    </source>
</evidence>
<name>A0A0C1YYR2_9VIBR</name>
<evidence type="ECO:0000256" key="2">
    <source>
        <dbReference type="ARBA" id="ARBA00004651"/>
    </source>
</evidence>
<keyword evidence="9" id="KW-0406">Ion transport</keyword>
<keyword evidence="3" id="KW-0171">Cobalt transport</keyword>
<protein>
    <recommendedName>
        <fullName evidence="13">Nickel/cobalt efflux system</fullName>
    </recommendedName>
</protein>
<evidence type="ECO:0000256" key="3">
    <source>
        <dbReference type="ARBA" id="ARBA00022426"/>
    </source>
</evidence>
<dbReference type="RefSeq" id="WP_020195652.1">
    <property type="nucleotide sequence ID" value="NZ_BAOH01000026.1"/>
</dbReference>
<dbReference type="InterPro" id="IPR051224">
    <property type="entry name" value="NiCoT_RcnA"/>
</dbReference>
<gene>
    <name evidence="14" type="ORF">H735_26295</name>
</gene>
<keyword evidence="11 13" id="KW-0472">Membrane</keyword>
<evidence type="ECO:0000256" key="1">
    <source>
        <dbReference type="ARBA" id="ARBA00002510"/>
    </source>
</evidence>
<feature type="transmembrane region" description="Helical" evidence="13">
    <location>
        <begin position="102"/>
        <end position="127"/>
    </location>
</feature>
<dbReference type="AlphaFoldDB" id="A0A0C1YYR2"/>
<keyword evidence="6" id="KW-0533">Nickel</keyword>
<organism evidence="14 15">
    <name type="scientific">Vibrio owensii CAIM 1854 = LMG 25443</name>
    <dbReference type="NCBI Taxonomy" id="1229493"/>
    <lineage>
        <taxon>Bacteria</taxon>
        <taxon>Pseudomonadati</taxon>
        <taxon>Pseudomonadota</taxon>
        <taxon>Gammaproteobacteria</taxon>
        <taxon>Vibrionales</taxon>
        <taxon>Vibrionaceae</taxon>
        <taxon>Vibrio</taxon>
    </lineage>
</organism>
<feature type="transmembrane region" description="Helical" evidence="13">
    <location>
        <begin position="12"/>
        <end position="30"/>
    </location>
</feature>
<dbReference type="EMBL" id="JPRD01000057">
    <property type="protein sequence ID" value="KIF49139.1"/>
    <property type="molecule type" value="Genomic_DNA"/>
</dbReference>
<dbReference type="GO" id="GO:0010045">
    <property type="term" value="P:response to nickel cation"/>
    <property type="evidence" value="ECO:0007669"/>
    <property type="project" value="TreeGrafter"/>
</dbReference>
<accession>A0A0C1YYR2</accession>
<dbReference type="Pfam" id="PF03824">
    <property type="entry name" value="NicO"/>
    <property type="match status" value="1"/>
</dbReference>
<sequence>MGSSPVFKRALFAVFSVMLLAITLHIWNHFPAYWMQLIRLQRDTVNSLSEYLMLISQGQLLYGWYLLGFSFLYGLLHSVAPGHGKTAVTSMSLIHGYRRRQALVLVAIIAALQAASACILFVITAKIAEQFAFSLSDNVRLLTQGCAVFIILLALKEFASVVKRRIKQTPSQEDDDSENSNGNISWKALLLIGFRPCTGAVLVLFLSNMLGSLMWGMIATFVMALGTAMTNSILVFNALTIQRQMKNHSAKPNANLSDTLNLVLAVTMVASGFILYNFASVAGLQNFVR</sequence>
<dbReference type="InterPro" id="IPR011541">
    <property type="entry name" value="Ni/Co_transpt_high_affinity"/>
</dbReference>
<evidence type="ECO:0000313" key="15">
    <source>
        <dbReference type="Proteomes" id="UP000031586"/>
    </source>
</evidence>
<dbReference type="Proteomes" id="UP000031586">
    <property type="component" value="Unassembled WGS sequence"/>
</dbReference>
<keyword evidence="10" id="KW-0921">Nickel transport</keyword>
<feature type="transmembrane region" description="Helical" evidence="13">
    <location>
        <begin position="188"/>
        <end position="207"/>
    </location>
</feature>
<dbReference type="GO" id="GO:0046583">
    <property type="term" value="F:monoatomic cation efflux transmembrane transporter activity"/>
    <property type="evidence" value="ECO:0007669"/>
    <property type="project" value="TreeGrafter"/>
</dbReference>
<dbReference type="GO" id="GO:0015099">
    <property type="term" value="F:nickel cation transmembrane transporter activity"/>
    <property type="evidence" value="ECO:0007669"/>
    <property type="project" value="UniProtKB-UniRule"/>
</dbReference>
<dbReference type="PANTHER" id="PTHR40659">
    <property type="entry name" value="NICKEL/COBALT EFFLUX SYSTEM RCNA"/>
    <property type="match status" value="1"/>
</dbReference>
<keyword evidence="8 13" id="KW-1133">Transmembrane helix</keyword>
<evidence type="ECO:0000313" key="14">
    <source>
        <dbReference type="EMBL" id="KIF49139.1"/>
    </source>
</evidence>